<dbReference type="SUPFAM" id="SSF49785">
    <property type="entry name" value="Galactose-binding domain-like"/>
    <property type="match status" value="1"/>
</dbReference>
<accession>A0AAP2GSW1</accession>
<feature type="domain" description="DUF5000" evidence="2">
    <location>
        <begin position="249"/>
        <end position="393"/>
    </location>
</feature>
<dbReference type="Pfam" id="PF17166">
    <property type="entry name" value="DUF5126"/>
    <property type="match status" value="1"/>
</dbReference>
<evidence type="ECO:0000259" key="3">
    <source>
        <dbReference type="Pfam" id="PF17166"/>
    </source>
</evidence>
<dbReference type="InterPro" id="IPR008979">
    <property type="entry name" value="Galactose-bd-like_sf"/>
</dbReference>
<evidence type="ECO:0000259" key="2">
    <source>
        <dbReference type="Pfam" id="PF16391"/>
    </source>
</evidence>
<feature type="domain" description="DUF4959" evidence="1">
    <location>
        <begin position="19"/>
        <end position="122"/>
    </location>
</feature>
<evidence type="ECO:0000313" key="5">
    <source>
        <dbReference type="Proteomes" id="UP001319080"/>
    </source>
</evidence>
<dbReference type="PROSITE" id="PS51257">
    <property type="entry name" value="PROKAR_LIPOPROTEIN"/>
    <property type="match status" value="1"/>
</dbReference>
<proteinExistence type="predicted"/>
<dbReference type="InterPro" id="IPR032527">
    <property type="entry name" value="DUF4959"/>
</dbReference>
<organism evidence="4 5">
    <name type="scientific">Dawidia cretensis</name>
    <dbReference type="NCBI Taxonomy" id="2782350"/>
    <lineage>
        <taxon>Bacteria</taxon>
        <taxon>Pseudomonadati</taxon>
        <taxon>Bacteroidota</taxon>
        <taxon>Cytophagia</taxon>
        <taxon>Cytophagales</taxon>
        <taxon>Chryseotaleaceae</taxon>
        <taxon>Dawidia</taxon>
    </lineage>
</organism>
<evidence type="ECO:0000259" key="1">
    <source>
        <dbReference type="Pfam" id="PF16323"/>
    </source>
</evidence>
<name>A0AAP2GSW1_9BACT</name>
<dbReference type="Pfam" id="PF16323">
    <property type="entry name" value="DUF4959"/>
    <property type="match status" value="1"/>
</dbReference>
<dbReference type="InterPro" id="IPR032164">
    <property type="entry name" value="DUF5000"/>
</dbReference>
<feature type="domain" description="DUF5126" evidence="3">
    <location>
        <begin position="124"/>
        <end position="225"/>
    </location>
</feature>
<dbReference type="Proteomes" id="UP001319080">
    <property type="component" value="Unassembled WGS sequence"/>
</dbReference>
<dbReference type="Pfam" id="PF16391">
    <property type="entry name" value="DUF5000"/>
    <property type="match status" value="1"/>
</dbReference>
<comment type="caution">
    <text evidence="4">The sequence shown here is derived from an EMBL/GenBank/DDBJ whole genome shotgun (WGS) entry which is preliminary data.</text>
</comment>
<reference evidence="4 5" key="1">
    <citation type="submission" date="2021-05" db="EMBL/GenBank/DDBJ databases">
        <title>A Polyphasic approach of four new species of the genus Ohtaekwangia: Ohtaekwangia histidinii sp. nov., Ohtaekwangia cretensis sp. nov., Ohtaekwangia indiensis sp. nov., Ohtaekwangia reichenbachii sp. nov. from diverse environment.</title>
        <authorList>
            <person name="Octaviana S."/>
        </authorList>
    </citation>
    <scope>NUCLEOTIDE SEQUENCE [LARGE SCALE GENOMIC DNA]</scope>
    <source>
        <strain evidence="4 5">PWU5</strain>
    </source>
</reference>
<dbReference type="RefSeq" id="WP_254083214.1">
    <property type="nucleotide sequence ID" value="NZ_JAHESE010000003.1"/>
</dbReference>
<evidence type="ECO:0000313" key="4">
    <source>
        <dbReference type="EMBL" id="MBT1707623.1"/>
    </source>
</evidence>
<sequence>MNSIKFIAVCCLLAVVAGGCDTDQLSAIETDKSAPGPIKNVEAEPLAGAARLTYSLPSDPDLLYVQAIYKNKAGRDMEFKSSYYTNTLVIDGFADTLAHAVDLYAVDRSGNRSTPVTIQVTPRTPPVLTTFHTLLVEPDFGGATISFINATKADLAIIVTTPDSTGNMAVARTFYTSRDTSRFSVRGYESVSRQFGVFVRDRWGNESDVLLQELIPVYEIQLDKTKFREISLPGDARTNEWGGSMPYVWDGRVTGDVSGFGLHTGNASTGVPKIITFDLGVEAQLSRFSLQAVQDDRHWYNDVSPKRYEVWGTTNYNPDGSLDGWTKLLSITNIKPSGLPIGLFTDDDRTAGRIGDEANVPSDMPRVRYIRIRCLENWSGNTNMVFSEVTFWGNDQ</sequence>
<dbReference type="EMBL" id="JAHESE010000003">
    <property type="protein sequence ID" value="MBT1707623.1"/>
    <property type="molecule type" value="Genomic_DNA"/>
</dbReference>
<gene>
    <name evidence="4" type="ORF">KK062_05285</name>
</gene>
<dbReference type="AlphaFoldDB" id="A0AAP2GSW1"/>
<keyword evidence="5" id="KW-1185">Reference proteome</keyword>
<dbReference type="Gene3D" id="2.60.120.260">
    <property type="entry name" value="Galactose-binding domain-like"/>
    <property type="match status" value="1"/>
</dbReference>
<dbReference type="InterPro" id="IPR033431">
    <property type="entry name" value="DUF5126"/>
</dbReference>
<protein>
    <submittedName>
        <fullName evidence="4">DUF4959 domain-containing protein</fullName>
    </submittedName>
</protein>